<evidence type="ECO:0000313" key="2">
    <source>
        <dbReference type="EMBL" id="CAB4738169.1"/>
    </source>
</evidence>
<reference evidence="1" key="1">
    <citation type="submission" date="2020-05" db="EMBL/GenBank/DDBJ databases">
        <authorList>
            <person name="Chiriac C."/>
            <person name="Salcher M."/>
            <person name="Ghai R."/>
            <person name="Kavagutti S V."/>
        </authorList>
    </citation>
    <scope>NUCLEOTIDE SEQUENCE</scope>
</reference>
<accession>A0A6J6AUC2</accession>
<sequence>MAAKGKWAQGIQPRHFHWVIQDQLAICERPGGFGQNHRKVRRQEEIIWIREQGFDFVISVSSAPNNLHSYDELGVRWRHWPFPHAEDLPQYLQRSYSDLRLLLSENKKLMFHQDELSDRLVGFLAGYLVWNDMVPEPPRAIAMTEHITGRQIGADGRQLVGEAARLVELR</sequence>
<dbReference type="EMBL" id="CAEZYU010000030">
    <property type="protein sequence ID" value="CAB4738169.1"/>
    <property type="molecule type" value="Genomic_DNA"/>
</dbReference>
<dbReference type="EMBL" id="CAFBMG010000131">
    <property type="protein sequence ID" value="CAB4910905.1"/>
    <property type="molecule type" value="Genomic_DNA"/>
</dbReference>
<dbReference type="AlphaFoldDB" id="A0A6J6AUC2"/>
<protein>
    <submittedName>
        <fullName evidence="1">Unannotated protein</fullName>
    </submittedName>
</protein>
<gene>
    <name evidence="1" type="ORF">UFOPK1358_00128</name>
    <name evidence="2" type="ORF">UFOPK2766_00845</name>
    <name evidence="3" type="ORF">UFOPK3519_01409</name>
</gene>
<proteinExistence type="predicted"/>
<evidence type="ECO:0000313" key="1">
    <source>
        <dbReference type="EMBL" id="CAB4529997.1"/>
    </source>
</evidence>
<evidence type="ECO:0000313" key="3">
    <source>
        <dbReference type="EMBL" id="CAB4910905.1"/>
    </source>
</evidence>
<name>A0A6J6AUC2_9ZZZZ</name>
<dbReference type="EMBL" id="CAEZSF010000006">
    <property type="protein sequence ID" value="CAB4529997.1"/>
    <property type="molecule type" value="Genomic_DNA"/>
</dbReference>
<organism evidence="1">
    <name type="scientific">freshwater metagenome</name>
    <dbReference type="NCBI Taxonomy" id="449393"/>
    <lineage>
        <taxon>unclassified sequences</taxon>
        <taxon>metagenomes</taxon>
        <taxon>ecological metagenomes</taxon>
    </lineage>
</organism>